<gene>
    <name evidence="1" type="ORF">SFRICE_025130</name>
</gene>
<accession>A0A2H1W033</accession>
<sequence>MERLMVVDETKQLAKTSVSDGIEVNITPSYSELLPKYKLECFKDWKEYFNKTSLEKGIWYKTIQCEPPRIPWFVNTKLSRKFVIIAHRLRSGHIPLNGFRHLMGKSDSPNCAECGRVEDVHHLLVECVRTRAAREVLMNTFKINLIDVGFIQSTLSEPLSNAAVAVYKIVNKVLESTNR</sequence>
<reference evidence="1" key="1">
    <citation type="submission" date="2016-07" db="EMBL/GenBank/DDBJ databases">
        <authorList>
            <person name="Bretaudeau A."/>
        </authorList>
    </citation>
    <scope>NUCLEOTIDE SEQUENCE</scope>
    <source>
        <strain evidence="1">Rice</strain>
        <tissue evidence="1">Whole body</tissue>
    </source>
</reference>
<organism evidence="1">
    <name type="scientific">Spodoptera frugiperda</name>
    <name type="common">Fall armyworm</name>
    <dbReference type="NCBI Taxonomy" id="7108"/>
    <lineage>
        <taxon>Eukaryota</taxon>
        <taxon>Metazoa</taxon>
        <taxon>Ecdysozoa</taxon>
        <taxon>Arthropoda</taxon>
        <taxon>Hexapoda</taxon>
        <taxon>Insecta</taxon>
        <taxon>Pterygota</taxon>
        <taxon>Neoptera</taxon>
        <taxon>Endopterygota</taxon>
        <taxon>Lepidoptera</taxon>
        <taxon>Glossata</taxon>
        <taxon>Ditrysia</taxon>
        <taxon>Noctuoidea</taxon>
        <taxon>Noctuidae</taxon>
        <taxon>Amphipyrinae</taxon>
        <taxon>Spodoptera</taxon>
    </lineage>
</organism>
<proteinExistence type="predicted"/>
<dbReference type="EMBL" id="ODYU01005220">
    <property type="protein sequence ID" value="SOQ45864.1"/>
    <property type="molecule type" value="Genomic_DNA"/>
</dbReference>
<protein>
    <submittedName>
        <fullName evidence="1">SFRICE_025130</fullName>
    </submittedName>
</protein>
<evidence type="ECO:0000313" key="1">
    <source>
        <dbReference type="EMBL" id="SOQ45864.1"/>
    </source>
</evidence>
<dbReference type="AlphaFoldDB" id="A0A2H1W033"/>
<name>A0A2H1W033_SPOFR</name>